<dbReference type="AlphaFoldDB" id="A0A0C9TR94"/>
<accession>A0A0C9TR94</accession>
<protein>
    <submittedName>
        <fullName evidence="2">Uncharacterized protein</fullName>
    </submittedName>
</protein>
<dbReference type="EMBL" id="KN819357">
    <property type="protein sequence ID" value="KIJ12983.1"/>
    <property type="molecule type" value="Genomic_DNA"/>
</dbReference>
<evidence type="ECO:0000313" key="3">
    <source>
        <dbReference type="Proteomes" id="UP000053647"/>
    </source>
</evidence>
<keyword evidence="3" id="KW-1185">Reference proteome</keyword>
<evidence type="ECO:0000256" key="1">
    <source>
        <dbReference type="SAM" id="MobiDB-lite"/>
    </source>
</evidence>
<dbReference type="Proteomes" id="UP000053647">
    <property type="component" value="Unassembled WGS sequence"/>
</dbReference>
<evidence type="ECO:0000313" key="2">
    <source>
        <dbReference type="EMBL" id="KIJ12983.1"/>
    </source>
</evidence>
<gene>
    <name evidence="2" type="ORF">PAXINDRAFT_156681</name>
</gene>
<reference evidence="2 3" key="1">
    <citation type="submission" date="2014-06" db="EMBL/GenBank/DDBJ databases">
        <authorList>
            <consortium name="DOE Joint Genome Institute"/>
            <person name="Kuo A."/>
            <person name="Kohler A."/>
            <person name="Nagy L.G."/>
            <person name="Floudas D."/>
            <person name="Copeland A."/>
            <person name="Barry K.W."/>
            <person name="Cichocki N."/>
            <person name="Veneault-Fourrey C."/>
            <person name="LaButti K."/>
            <person name="Lindquist E.A."/>
            <person name="Lipzen A."/>
            <person name="Lundell T."/>
            <person name="Morin E."/>
            <person name="Murat C."/>
            <person name="Sun H."/>
            <person name="Tunlid A."/>
            <person name="Henrissat B."/>
            <person name="Grigoriev I.V."/>
            <person name="Hibbett D.S."/>
            <person name="Martin F."/>
            <person name="Nordberg H.P."/>
            <person name="Cantor M.N."/>
            <person name="Hua S.X."/>
        </authorList>
    </citation>
    <scope>NUCLEOTIDE SEQUENCE [LARGE SCALE GENOMIC DNA]</scope>
    <source>
        <strain evidence="2 3">ATCC 200175</strain>
    </source>
</reference>
<reference evidence="3" key="2">
    <citation type="submission" date="2015-01" db="EMBL/GenBank/DDBJ databases">
        <title>Evolutionary Origins and Diversification of the Mycorrhizal Mutualists.</title>
        <authorList>
            <consortium name="DOE Joint Genome Institute"/>
            <consortium name="Mycorrhizal Genomics Consortium"/>
            <person name="Kohler A."/>
            <person name="Kuo A."/>
            <person name="Nagy L.G."/>
            <person name="Floudas D."/>
            <person name="Copeland A."/>
            <person name="Barry K.W."/>
            <person name="Cichocki N."/>
            <person name="Veneault-Fourrey C."/>
            <person name="LaButti K."/>
            <person name="Lindquist E.A."/>
            <person name="Lipzen A."/>
            <person name="Lundell T."/>
            <person name="Morin E."/>
            <person name="Murat C."/>
            <person name="Riley R."/>
            <person name="Ohm R."/>
            <person name="Sun H."/>
            <person name="Tunlid A."/>
            <person name="Henrissat B."/>
            <person name="Grigoriev I.V."/>
            <person name="Hibbett D.S."/>
            <person name="Martin F."/>
        </authorList>
    </citation>
    <scope>NUCLEOTIDE SEQUENCE [LARGE SCALE GENOMIC DNA]</scope>
    <source>
        <strain evidence="3">ATCC 200175</strain>
    </source>
</reference>
<sequence>MITHVPYEGDTALDTSERAPTGNLLCDTRTTRVTATDGLRHSTGPQVDQLCRRLNDEWGLRWQVQPAKMMIMYTNSQCTDWNAGSTRRQNPVRSLVVLSDLRVRELLELMLSIATFHPKMQGATARASNSNVSCPELRKFSADWSPRSKRHRMMAVELAWTEVLCTKTQCQKGYRRFLFAVSCHSSLVCHGLCAHDHIKFNVHLGIEVVIFSTLPTEDHQASLSCSAGRPNVQSFSNILVISPYCEHLGHRLEPIHAAP</sequence>
<organism evidence="2 3">
    <name type="scientific">Paxillus involutus ATCC 200175</name>
    <dbReference type="NCBI Taxonomy" id="664439"/>
    <lineage>
        <taxon>Eukaryota</taxon>
        <taxon>Fungi</taxon>
        <taxon>Dikarya</taxon>
        <taxon>Basidiomycota</taxon>
        <taxon>Agaricomycotina</taxon>
        <taxon>Agaricomycetes</taxon>
        <taxon>Agaricomycetidae</taxon>
        <taxon>Boletales</taxon>
        <taxon>Paxilineae</taxon>
        <taxon>Paxillaceae</taxon>
        <taxon>Paxillus</taxon>
    </lineage>
</organism>
<proteinExistence type="predicted"/>
<name>A0A0C9TR94_PAXIN</name>
<feature type="region of interest" description="Disordered" evidence="1">
    <location>
        <begin position="1"/>
        <end position="23"/>
    </location>
</feature>
<dbReference type="HOGENOM" id="CLU_1074015_0_0_1"/>